<keyword evidence="6 14" id="KW-0812">Transmembrane</keyword>
<dbReference type="PROSITE" id="PS52016">
    <property type="entry name" value="TONB_DEPENDENT_REC_3"/>
    <property type="match status" value="1"/>
</dbReference>
<dbReference type="CDD" id="cd01347">
    <property type="entry name" value="ligand_gated_channel"/>
    <property type="match status" value="1"/>
</dbReference>
<comment type="caution">
    <text evidence="18">The sequence shown here is derived from an EMBL/GenBank/DDBJ whole genome shotgun (WGS) entry which is preliminary data.</text>
</comment>
<dbReference type="Gene3D" id="2.170.130.10">
    <property type="entry name" value="TonB-dependent receptor, plug domain"/>
    <property type="match status" value="1"/>
</dbReference>
<evidence type="ECO:0000256" key="4">
    <source>
        <dbReference type="ARBA" id="ARBA00022452"/>
    </source>
</evidence>
<dbReference type="Proteomes" id="UP000307510">
    <property type="component" value="Unassembled WGS sequence"/>
</dbReference>
<keyword evidence="5" id="KW-0410">Iron transport</keyword>
<keyword evidence="7" id="KW-0732">Signal</keyword>
<name>A0A5R9A4R9_PSENT</name>
<dbReference type="SMART" id="SM00965">
    <property type="entry name" value="STN"/>
    <property type="match status" value="1"/>
</dbReference>
<keyword evidence="3 14" id="KW-0813">Transport</keyword>
<dbReference type="FunFam" id="2.170.130.10:FF:000010">
    <property type="entry name" value="Ferripyoverdine receptor"/>
    <property type="match status" value="1"/>
</dbReference>
<dbReference type="PANTHER" id="PTHR32552">
    <property type="entry name" value="FERRICHROME IRON RECEPTOR-RELATED"/>
    <property type="match status" value="1"/>
</dbReference>
<evidence type="ECO:0000256" key="15">
    <source>
        <dbReference type="PROSITE-ProRule" id="PRU10144"/>
    </source>
</evidence>
<feature type="short sequence motif" description="TonB C-terminal box" evidence="15">
    <location>
        <begin position="809"/>
        <end position="826"/>
    </location>
</feature>
<dbReference type="GO" id="GO:0009279">
    <property type="term" value="C:cell outer membrane"/>
    <property type="evidence" value="ECO:0007669"/>
    <property type="project" value="UniProtKB-SubCell"/>
</dbReference>
<dbReference type="InterPro" id="IPR039426">
    <property type="entry name" value="TonB-dep_rcpt-like"/>
</dbReference>
<dbReference type="Pfam" id="PF00593">
    <property type="entry name" value="TonB_dep_Rec_b-barrel"/>
    <property type="match status" value="1"/>
</dbReference>
<dbReference type="InterPro" id="IPR036942">
    <property type="entry name" value="Beta-barrel_TonB_sf"/>
</dbReference>
<evidence type="ECO:0000256" key="2">
    <source>
        <dbReference type="ARBA" id="ARBA00009810"/>
    </source>
</evidence>
<evidence type="ECO:0000256" key="13">
    <source>
        <dbReference type="ARBA" id="ARBA00023237"/>
    </source>
</evidence>
<evidence type="ECO:0000256" key="11">
    <source>
        <dbReference type="ARBA" id="ARBA00023136"/>
    </source>
</evidence>
<gene>
    <name evidence="18" type="ORF">FEA48_15710</name>
</gene>
<evidence type="ECO:0000256" key="7">
    <source>
        <dbReference type="ARBA" id="ARBA00022729"/>
    </source>
</evidence>
<dbReference type="Gene3D" id="2.40.170.20">
    <property type="entry name" value="TonB-dependent receptor, beta-barrel domain"/>
    <property type="match status" value="1"/>
</dbReference>
<dbReference type="Pfam" id="PF07715">
    <property type="entry name" value="Plug"/>
    <property type="match status" value="1"/>
</dbReference>
<evidence type="ECO:0000256" key="6">
    <source>
        <dbReference type="ARBA" id="ARBA00022692"/>
    </source>
</evidence>
<feature type="domain" description="Secretin/TonB short N-terminal" evidence="17">
    <location>
        <begin position="69"/>
        <end position="119"/>
    </location>
</feature>
<dbReference type="InterPro" id="IPR010105">
    <property type="entry name" value="TonB_sidphr_rcpt"/>
</dbReference>
<keyword evidence="4 14" id="KW-1134">Transmembrane beta strand</keyword>
<dbReference type="PROSITE" id="PS01156">
    <property type="entry name" value="TONB_DEPENDENT_REC_2"/>
    <property type="match status" value="1"/>
</dbReference>
<dbReference type="GO" id="GO:0015891">
    <property type="term" value="P:siderophore transport"/>
    <property type="evidence" value="ECO:0007669"/>
    <property type="project" value="InterPro"/>
</dbReference>
<protein>
    <submittedName>
        <fullName evidence="18">TonB-dependent siderophore receptor</fullName>
    </submittedName>
</protein>
<evidence type="ECO:0000256" key="9">
    <source>
        <dbReference type="ARBA" id="ARBA00023065"/>
    </source>
</evidence>
<evidence type="ECO:0000259" key="17">
    <source>
        <dbReference type="SMART" id="SM00965"/>
    </source>
</evidence>
<keyword evidence="13 14" id="KW-0998">Cell outer membrane</keyword>
<dbReference type="RefSeq" id="WP_138214649.1">
    <property type="nucleotide sequence ID" value="NZ_VASG01000004.1"/>
</dbReference>
<evidence type="ECO:0000256" key="14">
    <source>
        <dbReference type="PROSITE-ProRule" id="PRU01360"/>
    </source>
</evidence>
<keyword evidence="11 14" id="KW-0472">Membrane</keyword>
<keyword evidence="12 18" id="KW-0675">Receptor</keyword>
<accession>A0A5R9A4R9</accession>
<dbReference type="InterPro" id="IPR000531">
    <property type="entry name" value="Beta-barrel_TonB"/>
</dbReference>
<evidence type="ECO:0000313" key="19">
    <source>
        <dbReference type="Proteomes" id="UP000307510"/>
    </source>
</evidence>
<dbReference type="InterPro" id="IPR010917">
    <property type="entry name" value="TonB_rcpt_CS"/>
</dbReference>
<evidence type="ECO:0000256" key="8">
    <source>
        <dbReference type="ARBA" id="ARBA00023004"/>
    </source>
</evidence>
<keyword evidence="8" id="KW-0408">Iron</keyword>
<evidence type="ECO:0000256" key="5">
    <source>
        <dbReference type="ARBA" id="ARBA00022496"/>
    </source>
</evidence>
<evidence type="ECO:0000256" key="3">
    <source>
        <dbReference type="ARBA" id="ARBA00022448"/>
    </source>
</evidence>
<proteinExistence type="inferred from homology"/>
<evidence type="ECO:0000313" key="18">
    <source>
        <dbReference type="EMBL" id="TLP73681.1"/>
    </source>
</evidence>
<dbReference type="InterPro" id="IPR037066">
    <property type="entry name" value="Plug_dom_sf"/>
</dbReference>
<dbReference type="Gene3D" id="3.55.50.30">
    <property type="match status" value="1"/>
</dbReference>
<evidence type="ECO:0000256" key="16">
    <source>
        <dbReference type="RuleBase" id="RU003357"/>
    </source>
</evidence>
<comment type="subcellular location">
    <subcellularLocation>
        <location evidence="1 14">Cell outer membrane</location>
        <topology evidence="1 14">Multi-pass membrane protein</topology>
    </subcellularLocation>
</comment>
<evidence type="ECO:0000256" key="1">
    <source>
        <dbReference type="ARBA" id="ARBA00004571"/>
    </source>
</evidence>
<reference evidence="18 19" key="1">
    <citation type="submission" date="2019-05" db="EMBL/GenBank/DDBJ databases">
        <authorList>
            <person name="Moore K."/>
            <person name="O'Neill P."/>
            <person name="Farbos A."/>
            <person name="Studholme D.J."/>
        </authorList>
    </citation>
    <scope>NUCLEOTIDE SEQUENCE [LARGE SCALE GENOMIC DNA]</scope>
    <source>
        <strain evidence="18 19">DSM 9128</strain>
    </source>
</reference>
<sequence>MLYPFVRHRLAIHVQAALFSVAVVGVPVAQGAEPSAPSESSAVQSIRQYDIAAGALTEVLSRFASEAGVALSFDASKTAHLQSAGLHGSYSREAGFAALLSGTGLRAVDQGGSYVLEEIPAALAMSDTIVTGQGLGPTTEDSGSYTSSEATIGKSTQRLKDIPQSVTVITRKAMDDQRLDTLDQVLEKTTGITTYQSPSGGKYIYSRGFEVETIQYDGVPLDRRYYAIGSSFTSDTLLYDRVEVLRGANGLLQGSGNPGAAINLVRKRPKAEPSLSLTASAGSWDTYRQTLDGSAPLTEDGRLRGRVVAAHEDRDYFYDTAESRKNVLYGILEYDLTDDTRVAAGASVEDLHSTPSFGGLPRNKDGSAVHAGRSTFTGADWNKWNNKQTTYFADVTHDFNDDWRLNASGSYIRETNDILYSFGRGAVDPATGDGMQSRAYLYDFENINKGADINLAGKWRAFDLEHQVVVGANASDLKTDDLQGGLLNLGPINIYDPVSPREPTTEEMLGTTYAGTSKGHIRQNGLYGVVRYKLAEPLTLVLGGRTSNYQYDYELTRFTTSSPAPAHSKETGEFTPYGGLIYELNNQWSVYASYTDIFKPQTELTQDSAALKPIEGSNYELGLKGELMDGRVNTSFAIFRVDQENRAQYDYASECGQNGEDNCYVAGGKVRAEGFDAEISGEVLRDLQLFAGYTYTSTKFLNDPGDGTSSSGSTFNSYTPRHLLRFWADYKLPGELNQWTAGAGASIQSENYNTNFGGTGGVGDIKQSGYAIWNARLGYQINKNLSVALNGNNLFDKKYYSSIGWLNASNQYGDPRNYTVTLKADF</sequence>
<evidence type="ECO:0000256" key="10">
    <source>
        <dbReference type="ARBA" id="ARBA00023077"/>
    </source>
</evidence>
<evidence type="ECO:0000256" key="12">
    <source>
        <dbReference type="ARBA" id="ARBA00023170"/>
    </source>
</evidence>
<dbReference type="EMBL" id="VASG01000004">
    <property type="protein sequence ID" value="TLP73681.1"/>
    <property type="molecule type" value="Genomic_DNA"/>
</dbReference>
<dbReference type="PANTHER" id="PTHR32552:SF74">
    <property type="entry name" value="HYDROXAMATE SIDEROPHORE RECEPTOR FHUE"/>
    <property type="match status" value="1"/>
</dbReference>
<organism evidence="18 19">
    <name type="scientific">Pseudomonas nitroreducens</name>
    <dbReference type="NCBI Taxonomy" id="46680"/>
    <lineage>
        <taxon>Bacteria</taxon>
        <taxon>Pseudomonadati</taxon>
        <taxon>Pseudomonadota</taxon>
        <taxon>Gammaproteobacteria</taxon>
        <taxon>Pseudomonadales</taxon>
        <taxon>Pseudomonadaceae</taxon>
        <taxon>Pseudomonas</taxon>
    </lineage>
</organism>
<keyword evidence="10 16" id="KW-0798">TonB box</keyword>
<dbReference type="InterPro" id="IPR011662">
    <property type="entry name" value="Secretin/TonB_short_N"/>
</dbReference>
<dbReference type="GO" id="GO:0038023">
    <property type="term" value="F:signaling receptor activity"/>
    <property type="evidence" value="ECO:0007669"/>
    <property type="project" value="InterPro"/>
</dbReference>
<dbReference type="AlphaFoldDB" id="A0A5R9A4R9"/>
<comment type="similarity">
    <text evidence="2 14 16">Belongs to the TonB-dependent receptor family.</text>
</comment>
<dbReference type="InterPro" id="IPR012910">
    <property type="entry name" value="Plug_dom"/>
</dbReference>
<dbReference type="GO" id="GO:0015344">
    <property type="term" value="F:siderophore uptake transmembrane transporter activity"/>
    <property type="evidence" value="ECO:0007669"/>
    <property type="project" value="TreeGrafter"/>
</dbReference>
<dbReference type="NCBIfam" id="TIGR01783">
    <property type="entry name" value="TonB-siderophor"/>
    <property type="match status" value="1"/>
</dbReference>
<keyword evidence="9" id="KW-0406">Ion transport</keyword>
<reference evidence="19" key="2">
    <citation type="submission" date="2019-06" db="EMBL/GenBank/DDBJ databases">
        <title>AzeR, a transcriptional regulator that responds to azelaic acid in Pseudomonas nitroreducens.</title>
        <authorList>
            <person name="Bez C."/>
            <person name="Javvadi S.G."/>
            <person name="Bertani I."/>
            <person name="Devescovi G."/>
            <person name="Studholme D.J."/>
            <person name="Geller A."/>
            <person name="Levy A."/>
            <person name="Venturi V."/>
        </authorList>
    </citation>
    <scope>NUCLEOTIDE SEQUENCE [LARGE SCALE GENOMIC DNA]</scope>
    <source>
        <strain evidence="19">DSM 9128</strain>
    </source>
</reference>
<dbReference type="SUPFAM" id="SSF56935">
    <property type="entry name" value="Porins"/>
    <property type="match status" value="1"/>
</dbReference>